<evidence type="ECO:0000256" key="5">
    <source>
        <dbReference type="ARBA" id="ARBA00022801"/>
    </source>
</evidence>
<dbReference type="CDD" id="cd16030">
    <property type="entry name" value="iduronate-2-sulfatase"/>
    <property type="match status" value="1"/>
</dbReference>
<evidence type="ECO:0000256" key="2">
    <source>
        <dbReference type="ARBA" id="ARBA00008779"/>
    </source>
</evidence>
<evidence type="ECO:0000256" key="1">
    <source>
        <dbReference type="ARBA" id="ARBA00001913"/>
    </source>
</evidence>
<proteinExistence type="inferred from homology"/>
<evidence type="ECO:0000256" key="3">
    <source>
        <dbReference type="ARBA" id="ARBA00022723"/>
    </source>
</evidence>
<dbReference type="PANTHER" id="PTHR45953">
    <property type="entry name" value="IDURONATE 2-SULFATASE"/>
    <property type="match status" value="1"/>
</dbReference>
<feature type="domain" description="Sulfatase N-terminal" evidence="9">
    <location>
        <begin position="24"/>
        <end position="354"/>
    </location>
</feature>
<protein>
    <submittedName>
        <fullName evidence="10">Sulfatase</fullName>
    </submittedName>
</protein>
<gene>
    <name evidence="10" type="ORF">OJ996_25450</name>
</gene>
<comment type="caution">
    <text evidence="10">The sequence shown here is derived from an EMBL/GenBank/DDBJ whole genome shotgun (WGS) entry which is preliminary data.</text>
</comment>
<dbReference type="PANTHER" id="PTHR45953:SF1">
    <property type="entry name" value="IDURONATE 2-SULFATASE"/>
    <property type="match status" value="1"/>
</dbReference>
<dbReference type="Gene3D" id="3.40.720.10">
    <property type="entry name" value="Alkaline Phosphatase, subunit A"/>
    <property type="match status" value="1"/>
</dbReference>
<feature type="chain" id="PRO_5046703609" evidence="8">
    <location>
        <begin position="19"/>
        <end position="467"/>
    </location>
</feature>
<keyword evidence="6" id="KW-0106">Calcium</keyword>
<dbReference type="InterPro" id="IPR000917">
    <property type="entry name" value="Sulfatase_N"/>
</dbReference>
<sequence length="467" mass="51966">MKGPLLSLLLLLTPFLHAEETRKPNILIIASDDLNHWIGYTGRNKQTKTPHIDRLSARGTSFSNAHATVPVCNGSRASLLSGVRPYTSGVYGNGDDWRKVIPPEKTLISVLRQAGYTTLGSGKLYHGGYDRKSEWDDYLQNEGPRGPEPAGSKGVGGIRFGVIDADDSELSDHRIVDYGIQQLQKKHDKPFLLTVGLHKPHMPWFVPKKYFDLHPLESIELPPIKENDLADVPAAGVGFARPKGDHKQILDSGRWKEAVQAYLAAVSYADAEIGRLLTALDASEHRDNTIVILLGDHGWHFGEKEHWRKFALWEEATRAPYIWVVPGVTKPGTISTRPVDFSSLYPTLTDLAGISKPAHVEGESIRKLLEDPAAEWKGHALSTWLQGNHSIRTEHWRYTRYADGSEELYDHRKDPYEWTNLAGDASLTPVKRELAGLLPAKNVPGLTKGDGWRDSGQGKGRKKRATE</sequence>
<dbReference type="SUPFAM" id="SSF53649">
    <property type="entry name" value="Alkaline phosphatase-like"/>
    <property type="match status" value="1"/>
</dbReference>
<keyword evidence="5" id="KW-0378">Hydrolase</keyword>
<dbReference type="EMBL" id="JAPDDR010000022">
    <property type="protein sequence ID" value="MCW1916960.1"/>
    <property type="molecule type" value="Genomic_DNA"/>
</dbReference>
<dbReference type="Pfam" id="PF00884">
    <property type="entry name" value="Sulfatase"/>
    <property type="match status" value="1"/>
</dbReference>
<feature type="signal peptide" evidence="8">
    <location>
        <begin position="1"/>
        <end position="18"/>
    </location>
</feature>
<keyword evidence="4 8" id="KW-0732">Signal</keyword>
<evidence type="ECO:0000313" key="10">
    <source>
        <dbReference type="EMBL" id="MCW1916960.1"/>
    </source>
</evidence>
<comment type="cofactor">
    <cofactor evidence="1">
        <name>Ca(2+)</name>
        <dbReference type="ChEBI" id="CHEBI:29108"/>
    </cofactor>
</comment>
<evidence type="ECO:0000256" key="7">
    <source>
        <dbReference type="SAM" id="MobiDB-lite"/>
    </source>
</evidence>
<evidence type="ECO:0000256" key="6">
    <source>
        <dbReference type="ARBA" id="ARBA00022837"/>
    </source>
</evidence>
<evidence type="ECO:0000313" key="11">
    <source>
        <dbReference type="Proteomes" id="UP001165653"/>
    </source>
</evidence>
<feature type="region of interest" description="Disordered" evidence="7">
    <location>
        <begin position="438"/>
        <end position="467"/>
    </location>
</feature>
<dbReference type="PROSITE" id="PS00149">
    <property type="entry name" value="SULFATASE_2"/>
    <property type="match status" value="1"/>
</dbReference>
<comment type="similarity">
    <text evidence="2">Belongs to the sulfatase family.</text>
</comment>
<dbReference type="InterPro" id="IPR017850">
    <property type="entry name" value="Alkaline_phosphatase_core_sf"/>
</dbReference>
<evidence type="ECO:0000256" key="4">
    <source>
        <dbReference type="ARBA" id="ARBA00022729"/>
    </source>
</evidence>
<dbReference type="Proteomes" id="UP001165653">
    <property type="component" value="Unassembled WGS sequence"/>
</dbReference>
<accession>A0ABT3GAV7</accession>
<keyword evidence="11" id="KW-1185">Reference proteome</keyword>
<keyword evidence="3" id="KW-0479">Metal-binding</keyword>
<organism evidence="10 11">
    <name type="scientific">Luteolibacter rhizosphaerae</name>
    <dbReference type="NCBI Taxonomy" id="2989719"/>
    <lineage>
        <taxon>Bacteria</taxon>
        <taxon>Pseudomonadati</taxon>
        <taxon>Verrucomicrobiota</taxon>
        <taxon>Verrucomicrobiia</taxon>
        <taxon>Verrucomicrobiales</taxon>
        <taxon>Verrucomicrobiaceae</taxon>
        <taxon>Luteolibacter</taxon>
    </lineage>
</organism>
<evidence type="ECO:0000259" key="9">
    <source>
        <dbReference type="Pfam" id="PF00884"/>
    </source>
</evidence>
<dbReference type="InterPro" id="IPR024607">
    <property type="entry name" value="Sulfatase_CS"/>
</dbReference>
<evidence type="ECO:0000256" key="8">
    <source>
        <dbReference type="SAM" id="SignalP"/>
    </source>
</evidence>
<dbReference type="InterPro" id="IPR035874">
    <property type="entry name" value="IDS"/>
</dbReference>
<name>A0ABT3GAV7_9BACT</name>
<dbReference type="RefSeq" id="WP_264516580.1">
    <property type="nucleotide sequence ID" value="NZ_JAPDDR010000022.1"/>
</dbReference>
<reference evidence="10" key="1">
    <citation type="submission" date="2022-10" db="EMBL/GenBank/DDBJ databases">
        <title>Luteolibacter sp. GHJ8, whole genome shotgun sequencing project.</title>
        <authorList>
            <person name="Zhao G."/>
            <person name="Shen L."/>
        </authorList>
    </citation>
    <scope>NUCLEOTIDE SEQUENCE</scope>
    <source>
        <strain evidence="10">GHJ8</strain>
    </source>
</reference>